<protein>
    <submittedName>
        <fullName evidence="1">Uncharacterized protein</fullName>
    </submittedName>
</protein>
<reference evidence="1 2" key="1">
    <citation type="journal article" date="2015" name="Microbiome">
        <title>Genomic resolution of linkages in carbon, nitrogen, and sulfur cycling among widespread estuary sediment bacteria.</title>
        <authorList>
            <person name="Baker B.J."/>
            <person name="Lazar C.S."/>
            <person name="Teske A.P."/>
            <person name="Dick G.J."/>
        </authorList>
    </citation>
    <scope>NUCLEOTIDE SEQUENCE [LARGE SCALE GENOMIC DNA]</scope>
    <source>
        <strain evidence="1">SM23_60</strain>
    </source>
</reference>
<comment type="caution">
    <text evidence="1">The sequence shown here is derived from an EMBL/GenBank/DDBJ whole genome shotgun (WGS) entry which is preliminary data.</text>
</comment>
<name>A0A0S8GIE5_UNCW3</name>
<accession>A0A0S8GIE5</accession>
<evidence type="ECO:0000313" key="2">
    <source>
        <dbReference type="Proteomes" id="UP000051096"/>
    </source>
</evidence>
<dbReference type="Proteomes" id="UP000051096">
    <property type="component" value="Unassembled WGS sequence"/>
</dbReference>
<gene>
    <name evidence="1" type="ORF">AMJ87_04635</name>
</gene>
<evidence type="ECO:0000313" key="1">
    <source>
        <dbReference type="EMBL" id="KPK72505.1"/>
    </source>
</evidence>
<dbReference type="EMBL" id="LJUO01000030">
    <property type="protein sequence ID" value="KPK72505.1"/>
    <property type="molecule type" value="Genomic_DNA"/>
</dbReference>
<dbReference type="AlphaFoldDB" id="A0A0S8GIE5"/>
<organism evidence="1 2">
    <name type="scientific">candidate division WOR_3 bacterium SM23_60</name>
    <dbReference type="NCBI Taxonomy" id="1703780"/>
    <lineage>
        <taxon>Bacteria</taxon>
        <taxon>Bacteria division WOR-3</taxon>
    </lineage>
</organism>
<sequence length="64" mass="7540">MKVLHLYEVKMLDGASYRGEIAHKDDCKIVLRLRHKSPEQKLRLFRQSISSVRDVGWVKAYALR</sequence>
<proteinExistence type="predicted"/>